<protein>
    <submittedName>
        <fullName evidence="2">Uncharacterized protein</fullName>
    </submittedName>
</protein>
<feature type="transmembrane region" description="Helical" evidence="1">
    <location>
        <begin position="99"/>
        <end position="116"/>
    </location>
</feature>
<feature type="transmembrane region" description="Helical" evidence="1">
    <location>
        <begin position="21"/>
        <end position="39"/>
    </location>
</feature>
<keyword evidence="1" id="KW-0812">Transmembrane</keyword>
<feature type="transmembrane region" description="Helical" evidence="1">
    <location>
        <begin position="45"/>
        <end position="60"/>
    </location>
</feature>
<dbReference type="RefSeq" id="WP_124986558.1">
    <property type="nucleotide sequence ID" value="NZ_CP034160.1"/>
</dbReference>
<dbReference type="KEGG" id="eva:EIB75_09895"/>
<dbReference type="AlphaFoldDB" id="A0A3G8ZNZ4"/>
<feature type="transmembrane region" description="Helical" evidence="1">
    <location>
        <begin position="72"/>
        <end position="93"/>
    </location>
</feature>
<reference evidence="3" key="1">
    <citation type="submission" date="2018-11" db="EMBL/GenBank/DDBJ databases">
        <title>Proposal to divide the Flavobacteriaceae and reorganize its genera based on Amino Acid Identity values calculated from whole genome sequences.</title>
        <authorList>
            <person name="Nicholson A.C."/>
            <person name="Gulvik C.A."/>
            <person name="Whitney A.M."/>
            <person name="Sheth M."/>
            <person name="Batra D."/>
            <person name="Pryor J."/>
            <person name="Bernardet J.-F."/>
            <person name="Hugo C."/>
            <person name="Kampfer P."/>
            <person name="Newman J.D."/>
            <person name="McQuiston J.R."/>
        </authorList>
    </citation>
    <scope>NUCLEOTIDE SEQUENCE [LARGE SCALE GENOMIC DNA]</scope>
    <source>
        <strain evidence="3">H6466</strain>
    </source>
</reference>
<feature type="transmembrane region" description="Helical" evidence="1">
    <location>
        <begin position="204"/>
        <end position="225"/>
    </location>
</feature>
<organism evidence="2 3">
    <name type="scientific">Epilithonimonas vandammei</name>
    <dbReference type="NCBI Taxonomy" id="2487072"/>
    <lineage>
        <taxon>Bacteria</taxon>
        <taxon>Pseudomonadati</taxon>
        <taxon>Bacteroidota</taxon>
        <taxon>Flavobacteriia</taxon>
        <taxon>Flavobacteriales</taxon>
        <taxon>Weeksellaceae</taxon>
        <taxon>Chryseobacterium group</taxon>
        <taxon>Epilithonimonas</taxon>
    </lineage>
</organism>
<gene>
    <name evidence="2" type="ORF">EIB75_09895</name>
</gene>
<keyword evidence="1" id="KW-0472">Membrane</keyword>
<sequence>MGVYINYISFRFNQFFRAINNNVQLGNTLVVCGIIIFFVKLPNQDLYPLLFLLPIFMFHFQRKDILFLKKIFAYWQLIILLEYLFILVLVAVLCKNYVYHYNIIYALLGVFTLPFLKKKETNNIISLSFLPNNFYEIKSTIRKNIVVFIFQLFLFYLSSYHPFTLFLVLIISLEFLSNIYNDFENKELIQSYFSEKSIEYKVKSNLIFLNLLFSPLYIAYVYFNFNSIEYLGYYVIFMNLFVAERILLKYKNYNTTEKSFSLFIANIMSLAMQSALILPSLINIKNSLKKAQSNISKYVAH</sequence>
<feature type="transmembrane region" description="Helical" evidence="1">
    <location>
        <begin position="231"/>
        <end position="248"/>
    </location>
</feature>
<keyword evidence="1" id="KW-1133">Transmembrane helix</keyword>
<feature type="transmembrane region" description="Helical" evidence="1">
    <location>
        <begin position="260"/>
        <end position="282"/>
    </location>
</feature>
<dbReference type="EMBL" id="CP034160">
    <property type="protein sequence ID" value="AZI55541.1"/>
    <property type="molecule type" value="Genomic_DNA"/>
</dbReference>
<evidence type="ECO:0000313" key="3">
    <source>
        <dbReference type="Proteomes" id="UP000272316"/>
    </source>
</evidence>
<proteinExistence type="predicted"/>
<name>A0A3G8ZNZ4_9FLAO</name>
<accession>A0A3G8ZNZ4</accession>
<evidence type="ECO:0000256" key="1">
    <source>
        <dbReference type="SAM" id="Phobius"/>
    </source>
</evidence>
<dbReference type="Proteomes" id="UP000272316">
    <property type="component" value="Chromosome"/>
</dbReference>
<evidence type="ECO:0000313" key="2">
    <source>
        <dbReference type="EMBL" id="AZI55541.1"/>
    </source>
</evidence>